<keyword evidence="1" id="KW-0812">Transmembrane</keyword>
<keyword evidence="1" id="KW-0472">Membrane</keyword>
<evidence type="ECO:0000313" key="2">
    <source>
        <dbReference type="EMBL" id="MBH0781565.1"/>
    </source>
</evidence>
<feature type="transmembrane region" description="Helical" evidence="1">
    <location>
        <begin position="82"/>
        <end position="104"/>
    </location>
</feature>
<dbReference type="Proteomes" id="UP000655751">
    <property type="component" value="Unassembled WGS sequence"/>
</dbReference>
<name>A0A931N4B5_9NOCA</name>
<reference evidence="2" key="1">
    <citation type="submission" date="2020-11" db="EMBL/GenBank/DDBJ databases">
        <title>Nocardia NEAU-351.nov., a novel actinomycete isolated from the cow dung.</title>
        <authorList>
            <person name="Zhang X."/>
        </authorList>
    </citation>
    <scope>NUCLEOTIDE SEQUENCE</scope>
    <source>
        <strain evidence="2">NEAU-351</strain>
    </source>
</reference>
<dbReference type="RefSeq" id="WP_196153850.1">
    <property type="nucleotide sequence ID" value="NZ_JADMLG010000026.1"/>
</dbReference>
<accession>A0A931N4B5</accession>
<feature type="transmembrane region" description="Helical" evidence="1">
    <location>
        <begin position="175"/>
        <end position="204"/>
    </location>
</feature>
<keyword evidence="1" id="KW-1133">Transmembrane helix</keyword>
<dbReference type="GO" id="GO:0043190">
    <property type="term" value="C:ATP-binding cassette (ABC) transporter complex"/>
    <property type="evidence" value="ECO:0007669"/>
    <property type="project" value="InterPro"/>
</dbReference>
<dbReference type="InterPro" id="IPR030802">
    <property type="entry name" value="Permease_MalE"/>
</dbReference>
<dbReference type="PANTHER" id="PTHR30188:SF4">
    <property type="entry name" value="PROTEIN TRIGALACTOSYLDIACYLGLYCEROL 1, CHLOROPLASTIC"/>
    <property type="match status" value="1"/>
</dbReference>
<comment type="caution">
    <text evidence="2">The sequence shown here is derived from an EMBL/GenBank/DDBJ whole genome shotgun (WGS) entry which is preliminary data.</text>
</comment>
<feature type="transmembrane region" description="Helical" evidence="1">
    <location>
        <begin position="259"/>
        <end position="282"/>
    </location>
</feature>
<keyword evidence="3" id="KW-1185">Reference proteome</keyword>
<dbReference type="EMBL" id="JADMLG010000026">
    <property type="protein sequence ID" value="MBH0781565.1"/>
    <property type="molecule type" value="Genomic_DNA"/>
</dbReference>
<gene>
    <name evidence="2" type="ORF">IT779_35370</name>
</gene>
<feature type="transmembrane region" description="Helical" evidence="1">
    <location>
        <begin position="224"/>
        <end position="247"/>
    </location>
</feature>
<dbReference type="GO" id="GO:0005548">
    <property type="term" value="F:phospholipid transporter activity"/>
    <property type="evidence" value="ECO:0007669"/>
    <property type="project" value="TreeGrafter"/>
</dbReference>
<dbReference type="PANTHER" id="PTHR30188">
    <property type="entry name" value="ABC TRANSPORTER PERMEASE PROTEIN-RELATED"/>
    <property type="match status" value="1"/>
</dbReference>
<dbReference type="AlphaFoldDB" id="A0A931N4B5"/>
<evidence type="ECO:0000256" key="1">
    <source>
        <dbReference type="SAM" id="Phobius"/>
    </source>
</evidence>
<dbReference type="Pfam" id="PF02405">
    <property type="entry name" value="MlaE"/>
    <property type="match status" value="1"/>
</dbReference>
<protein>
    <submittedName>
        <fullName evidence="2">ABC transporter permease</fullName>
    </submittedName>
</protein>
<proteinExistence type="predicted"/>
<sequence length="290" mass="30485">MRESGQKTSTSRASGVVVRTDRSRGVAGKLWDEHPRRAMDTFGQQLAMGYSLTVGVAVALVRGRFNWREFVRQCSFMASVSAIPTMIVAVPMGVVVSLQVSMVIRQVGADSFVGSAVSIGVVKQGAPLVTSIMVAGAVGSAICADLGARTIREEIDALRAMAIDPVQRLVSPRMVAAVLVSTMLCGFVVFVGFVATYGFFVFAQHGASGSFIQAFVGFADTNDLLIALFKSALFGYFTAIIAGYHGLHARGGPAGVADAVNATVVQAALVLFGANVVISQIYNILLPTEV</sequence>
<evidence type="ECO:0000313" key="3">
    <source>
        <dbReference type="Proteomes" id="UP000655751"/>
    </source>
</evidence>
<organism evidence="2 3">
    <name type="scientific">Nocardia bovistercoris</name>
    <dbReference type="NCBI Taxonomy" id="2785916"/>
    <lineage>
        <taxon>Bacteria</taxon>
        <taxon>Bacillati</taxon>
        <taxon>Actinomycetota</taxon>
        <taxon>Actinomycetes</taxon>
        <taxon>Mycobacteriales</taxon>
        <taxon>Nocardiaceae</taxon>
        <taxon>Nocardia</taxon>
    </lineage>
</organism>
<feature type="transmembrane region" description="Helical" evidence="1">
    <location>
        <begin position="42"/>
        <end position="61"/>
    </location>
</feature>